<dbReference type="GO" id="GO:0003677">
    <property type="term" value="F:DNA binding"/>
    <property type="evidence" value="ECO:0007669"/>
    <property type="project" value="InterPro"/>
</dbReference>
<feature type="domain" description="Transposase IS4-like" evidence="2">
    <location>
        <begin position="239"/>
        <end position="527"/>
    </location>
</feature>
<protein>
    <recommendedName>
        <fullName evidence="2">Transposase IS4-like domain-containing protein</fullName>
    </recommendedName>
</protein>
<proteinExistence type="predicted"/>
<dbReference type="EMBL" id="MT631544">
    <property type="protein sequence ID" value="QNO53528.1"/>
    <property type="molecule type" value="Genomic_DNA"/>
</dbReference>
<gene>
    <name evidence="3" type="ORF">FLCOADKM_00018</name>
</gene>
<dbReference type="InterPro" id="IPR002559">
    <property type="entry name" value="Transposase_11"/>
</dbReference>
<dbReference type="InterPro" id="IPR047654">
    <property type="entry name" value="IS1634_transpos"/>
</dbReference>
<sequence>MRHHGNKSTLCEQLSFPDNLKFMGKAEISREAFYCVVTNLNIMQLKAVKVKGRVYYSIVESVRINGKPRHRYVKYLGSRDKLIESLLKGDELTIKTVKVPEVMDYGDVTALYKVCEVLDLRQIINRHVFKGGGVDIGVQAIFMAINHCVDPVSKNQFAFWYKYTVLEKITDIRAEKLNAENLCTALDYFYPDGKDKTVEIEKEVVEKLKELFDIKMDCLFYDITSTYFEGTKCIIARLGYSRDGKPDKLQVNIGLVVTKEERFPVFHLVFEGSETDVTTVGRAIARLKKEFAISDCLLIFDRGMVSEDNIGELDGSDYDFICGLKKNKEVKAMLIEVEAAELTKGQNFVKDLGEGSKLYAVGRVRELYGKERKVVICYDTKKAASKKRDRDEKLKRAERELSAYRDKLTQGNYREMGKVVSKVKAIVKGVSTYFKCTYASEGGRITIDFNRRDGKIADAERLDGKYALVSTRITMSAKEIISAYYDKDGIEKAFCCIKQPIGLRPIRHWLDGRVKAHIFICYLSYLLMKTLEYMLQKGGLKMSAEYALKQLGRVKYVVVTNPNGGITTSKLSIPSREQRQIMDVLGVEYIKSET</sequence>
<organism evidence="3">
    <name type="scientific">Candidatus Methanophagaceae archaeon ANME-1 ERB6</name>
    <dbReference type="NCBI Taxonomy" id="2759912"/>
    <lineage>
        <taxon>Archaea</taxon>
        <taxon>Methanobacteriati</taxon>
        <taxon>Methanobacteriota</taxon>
        <taxon>Stenosarchaea group</taxon>
        <taxon>Methanomicrobia</taxon>
        <taxon>Candidatus Methanophagales</taxon>
        <taxon>Candidatus Methanophagaceae</taxon>
    </lineage>
</organism>
<reference evidence="3" key="1">
    <citation type="submission" date="2020-06" db="EMBL/GenBank/DDBJ databases">
        <title>Unique genomic features of the anaerobic methanotrophic archaea.</title>
        <authorList>
            <person name="Chadwick G.L."/>
            <person name="Skennerton C.T."/>
            <person name="Laso-Perez R."/>
            <person name="Leu A.O."/>
            <person name="Speth D.R."/>
            <person name="Yu H."/>
            <person name="Morgan-Lang C."/>
            <person name="Hatzenpichler R."/>
            <person name="Goudeau D."/>
            <person name="Malmstrom R."/>
            <person name="Brazelton W.J."/>
            <person name="Woyke T."/>
            <person name="Hallam S.J."/>
            <person name="Tyson G.W."/>
            <person name="Wegener G."/>
            <person name="Boetius A."/>
            <person name="Orphan V."/>
        </authorList>
    </citation>
    <scope>NUCLEOTIDE SEQUENCE</scope>
</reference>
<dbReference type="AlphaFoldDB" id="A0A7G9YZU4"/>
<dbReference type="NCBIfam" id="NF033559">
    <property type="entry name" value="transpos_IS1634"/>
    <property type="match status" value="1"/>
</dbReference>
<evidence type="ECO:0000256" key="1">
    <source>
        <dbReference type="SAM" id="Coils"/>
    </source>
</evidence>
<dbReference type="PANTHER" id="PTHR34614">
    <property type="match status" value="1"/>
</dbReference>
<name>A0A7G9YZU4_9EURY</name>
<dbReference type="GO" id="GO:0006313">
    <property type="term" value="P:DNA transposition"/>
    <property type="evidence" value="ECO:0007669"/>
    <property type="project" value="InterPro"/>
</dbReference>
<evidence type="ECO:0000259" key="2">
    <source>
        <dbReference type="Pfam" id="PF01609"/>
    </source>
</evidence>
<keyword evidence="1" id="KW-0175">Coiled coil</keyword>
<accession>A0A7G9YZU4</accession>
<evidence type="ECO:0000313" key="3">
    <source>
        <dbReference type="EMBL" id="QNO53528.1"/>
    </source>
</evidence>
<dbReference type="PANTHER" id="PTHR34614:SF2">
    <property type="entry name" value="TRANSPOSASE IS4-LIKE DOMAIN-CONTAINING PROTEIN"/>
    <property type="match status" value="1"/>
</dbReference>
<feature type="coiled-coil region" evidence="1">
    <location>
        <begin position="387"/>
        <end position="414"/>
    </location>
</feature>
<dbReference type="Pfam" id="PF01609">
    <property type="entry name" value="DDE_Tnp_1"/>
    <property type="match status" value="1"/>
</dbReference>
<dbReference type="GO" id="GO:0004803">
    <property type="term" value="F:transposase activity"/>
    <property type="evidence" value="ECO:0007669"/>
    <property type="project" value="InterPro"/>
</dbReference>